<dbReference type="EMBL" id="KZ293670">
    <property type="protein sequence ID" value="PBK88970.1"/>
    <property type="molecule type" value="Genomic_DNA"/>
</dbReference>
<evidence type="ECO:0000313" key="1">
    <source>
        <dbReference type="EMBL" id="PBK88970.1"/>
    </source>
</evidence>
<dbReference type="AlphaFoldDB" id="A0A2H3D4E0"/>
<organism evidence="1 2">
    <name type="scientific">Armillaria gallica</name>
    <name type="common">Bulbous honey fungus</name>
    <name type="synonym">Armillaria bulbosa</name>
    <dbReference type="NCBI Taxonomy" id="47427"/>
    <lineage>
        <taxon>Eukaryota</taxon>
        <taxon>Fungi</taxon>
        <taxon>Dikarya</taxon>
        <taxon>Basidiomycota</taxon>
        <taxon>Agaricomycotina</taxon>
        <taxon>Agaricomycetes</taxon>
        <taxon>Agaricomycetidae</taxon>
        <taxon>Agaricales</taxon>
        <taxon>Marasmiineae</taxon>
        <taxon>Physalacriaceae</taxon>
        <taxon>Armillaria</taxon>
    </lineage>
</organism>
<reference evidence="2" key="1">
    <citation type="journal article" date="2017" name="Nat. Ecol. Evol.">
        <title>Genome expansion and lineage-specific genetic innovations in the forest pathogenic fungi Armillaria.</title>
        <authorList>
            <person name="Sipos G."/>
            <person name="Prasanna A.N."/>
            <person name="Walter M.C."/>
            <person name="O'Connor E."/>
            <person name="Balint B."/>
            <person name="Krizsan K."/>
            <person name="Kiss B."/>
            <person name="Hess J."/>
            <person name="Varga T."/>
            <person name="Slot J."/>
            <person name="Riley R."/>
            <person name="Boka B."/>
            <person name="Rigling D."/>
            <person name="Barry K."/>
            <person name="Lee J."/>
            <person name="Mihaltcheva S."/>
            <person name="LaButti K."/>
            <person name="Lipzen A."/>
            <person name="Waldron R."/>
            <person name="Moloney N.M."/>
            <person name="Sperisen C."/>
            <person name="Kredics L."/>
            <person name="Vagvoelgyi C."/>
            <person name="Patrignani A."/>
            <person name="Fitzpatrick D."/>
            <person name="Nagy I."/>
            <person name="Doyle S."/>
            <person name="Anderson J.B."/>
            <person name="Grigoriev I.V."/>
            <person name="Gueldener U."/>
            <person name="Muensterkoetter M."/>
            <person name="Nagy L.G."/>
        </authorList>
    </citation>
    <scope>NUCLEOTIDE SEQUENCE [LARGE SCALE GENOMIC DNA]</scope>
    <source>
        <strain evidence="2">Ar21-2</strain>
    </source>
</reference>
<dbReference type="Proteomes" id="UP000217790">
    <property type="component" value="Unassembled WGS sequence"/>
</dbReference>
<gene>
    <name evidence="1" type="ORF">ARMGADRAFT_347491</name>
</gene>
<proteinExistence type="predicted"/>
<name>A0A2H3D4E0_ARMGA</name>
<protein>
    <submittedName>
        <fullName evidence="1">Uncharacterized protein</fullName>
    </submittedName>
</protein>
<evidence type="ECO:0000313" key="2">
    <source>
        <dbReference type="Proteomes" id="UP000217790"/>
    </source>
</evidence>
<dbReference type="InParanoid" id="A0A2H3D4E0"/>
<keyword evidence="2" id="KW-1185">Reference proteome</keyword>
<sequence>MRLCENMLRSSFGRNFVVSASPLHNLRSIMGGWTGYSSSASLYPASTSSNCGLWNLERDCTSAAAMQDAFGFTAAQVLSMSKALGIEK</sequence>
<accession>A0A2H3D4E0</accession>